<evidence type="ECO:0000259" key="1">
    <source>
        <dbReference type="SMART" id="SM00642"/>
    </source>
</evidence>
<evidence type="ECO:0000313" key="3">
    <source>
        <dbReference type="Proteomes" id="UP001432000"/>
    </source>
</evidence>
<dbReference type="Gene3D" id="3.20.20.80">
    <property type="entry name" value="Glycosidases"/>
    <property type="match status" value="1"/>
</dbReference>
<dbReference type="Gene3D" id="1.10.150.200">
    <property type="entry name" value="Maltooligosyl trehalose synthase, domain 3"/>
    <property type="match status" value="1"/>
</dbReference>
<dbReference type="EMBL" id="CP147846">
    <property type="protein sequence ID" value="WXG70343.1"/>
    <property type="molecule type" value="Genomic_DNA"/>
</dbReference>
<dbReference type="Gene3D" id="1.10.10.470">
    <property type="entry name" value="Maltooligosyl trehalose synthase, domain 4"/>
    <property type="match status" value="1"/>
</dbReference>
<dbReference type="PANTHER" id="PTHR10357">
    <property type="entry name" value="ALPHA-AMYLASE FAMILY MEMBER"/>
    <property type="match status" value="1"/>
</dbReference>
<dbReference type="GO" id="GO:0047470">
    <property type="term" value="F:(1,4)-alpha-D-glucan 1-alpha-D-glucosylmutase activity"/>
    <property type="evidence" value="ECO:0007669"/>
    <property type="project" value="UniProtKB-EC"/>
</dbReference>
<dbReference type="RefSeq" id="WP_338891686.1">
    <property type="nucleotide sequence ID" value="NZ_CP147846.1"/>
</dbReference>
<name>A0ABZ2PT15_9NOCA</name>
<gene>
    <name evidence="2" type="primary">treY</name>
    <name evidence="2" type="ORF">WDS16_07495</name>
</gene>
<dbReference type="Gene3D" id="3.30.1590.10">
    <property type="entry name" value="Maltooligosyl trehalose synthase, domain 2"/>
    <property type="match status" value="1"/>
</dbReference>
<dbReference type="Proteomes" id="UP001432000">
    <property type="component" value="Chromosome"/>
</dbReference>
<dbReference type="PANTHER" id="PTHR10357:SF216">
    <property type="entry name" value="MALTOOLIGOSYL TREHALOSE SYNTHASE-RELATED"/>
    <property type="match status" value="1"/>
</dbReference>
<keyword evidence="2" id="KW-0413">Isomerase</keyword>
<organism evidence="2 3">
    <name type="scientific">Rhodococcus sovatensis</name>
    <dbReference type="NCBI Taxonomy" id="1805840"/>
    <lineage>
        <taxon>Bacteria</taxon>
        <taxon>Bacillati</taxon>
        <taxon>Actinomycetota</taxon>
        <taxon>Actinomycetes</taxon>
        <taxon>Mycobacteriales</taxon>
        <taxon>Nocardiaceae</taxon>
        <taxon>Rhodococcus</taxon>
    </lineage>
</organism>
<dbReference type="SUPFAM" id="SSF51445">
    <property type="entry name" value="(Trans)glycosidases"/>
    <property type="match status" value="1"/>
</dbReference>
<dbReference type="NCBIfam" id="TIGR02401">
    <property type="entry name" value="trehalose_TreY"/>
    <property type="match status" value="1"/>
</dbReference>
<keyword evidence="3" id="KW-1185">Reference proteome</keyword>
<dbReference type="InterPro" id="IPR012767">
    <property type="entry name" value="Trehalose_TreY"/>
</dbReference>
<dbReference type="SMART" id="SM00642">
    <property type="entry name" value="Aamy"/>
    <property type="match status" value="1"/>
</dbReference>
<feature type="domain" description="Glycosyl hydrolase family 13 catalytic" evidence="1">
    <location>
        <begin position="5"/>
        <end position="677"/>
    </location>
</feature>
<accession>A0ABZ2PT15</accession>
<dbReference type="CDD" id="cd11336">
    <property type="entry name" value="AmyAc_MTSase"/>
    <property type="match status" value="1"/>
</dbReference>
<proteinExistence type="predicted"/>
<dbReference type="Pfam" id="PF00128">
    <property type="entry name" value="Alpha-amylase"/>
    <property type="match status" value="1"/>
</dbReference>
<sequence length="795" mass="86156">MPIPSSTYRLQLRGDQFTLDDAREIVDYLDDLGVTHAYLSPILSATGGSTHGYDVVDPTTVSAALGGREAFEALAAELHSRGMGVIVDIVPNHVGVDDPRQNAWWWDVLGKGRLSEYADFFDIDWAPDNGVDGKIALPVLGSDEDSKELTVDRSGEKPLLAYYEHRFPIADGTGDGEPESVHARQAYRLVSWKAGLVGYRRFFSVNGLAGLRQEDLDVFTHSHSQVASWMTDGLVDGLRVDHPDGLADPATYLIELRELIGQDRWLVIEKILARGEPLDESLPVDGTTGYDALADLGGVFVDASGADALLELSQARTGTSDDASWLHSTEEALKASVARGDLAPEVRRLARCVIRESGTAVDLEPVIDAIVAVVARMPYYRSDYAPLAGTIARVIGTLAQEKPDLGDGIDALTSALISDGESAVRFEQVCGAVTAKGVEDCLFYRATRLVSLQEVGGDPGSFGVSPAAFHLANADRAVRWPAAMTTLSTHDTKRGEDVRARIGVLSQTPQLWARCIADWELLAPSPDGPSGLFLWQNLFGVWPVDGRIDEELRSRIHAYAEKALREAGLRTSWSEPDEAFEKSVHAWLDSILQGTIADSVTMLVARLDPHGRSDSLGQKLLHLVGPGVPDVYQGTELWEDSLVDPDNRRPVDYTVRRQRLADTSVPLIDITGAAKFRVVRAALRLRRDRPDSFVGGTYAPVNATGSASTHVIGFARGPVTGNPDVIALATRHSLTLASQGWGSTSVVLPEGRWRDRLTDTVYSGDIQADTVFAALPVALLVREISEGEILGEHDA</sequence>
<evidence type="ECO:0000313" key="2">
    <source>
        <dbReference type="EMBL" id="WXG70343.1"/>
    </source>
</evidence>
<dbReference type="EC" id="5.4.99.15" evidence="2"/>
<dbReference type="InterPro" id="IPR017853">
    <property type="entry name" value="GH"/>
</dbReference>
<dbReference type="InterPro" id="IPR006047">
    <property type="entry name" value="GH13_cat_dom"/>
</dbReference>
<protein>
    <submittedName>
        <fullName evidence="2">Malto-oligosyltrehalose synthase</fullName>
        <ecNumber evidence="2">5.4.99.15</ecNumber>
    </submittedName>
</protein>
<reference evidence="2 3" key="1">
    <citation type="submission" date="2024-03" db="EMBL/GenBank/DDBJ databases">
        <title>Natural products discovery in diverse microorganisms through a two-stage MS feature dereplication strategy.</title>
        <authorList>
            <person name="Zhang R."/>
        </authorList>
    </citation>
    <scope>NUCLEOTIDE SEQUENCE [LARGE SCALE GENOMIC DNA]</scope>
    <source>
        <strain evidence="2 3">18930</strain>
    </source>
</reference>
<dbReference type="InterPro" id="IPR013797">
    <property type="entry name" value="Maltooligo_trehalose_synth_4"/>
</dbReference>